<proteinExistence type="predicted"/>
<organism evidence="1 2">
    <name type="scientific">Paeniglutamicibacter cryotolerans</name>
    <dbReference type="NCBI Taxonomy" id="670079"/>
    <lineage>
        <taxon>Bacteria</taxon>
        <taxon>Bacillati</taxon>
        <taxon>Actinomycetota</taxon>
        <taxon>Actinomycetes</taxon>
        <taxon>Micrococcales</taxon>
        <taxon>Micrococcaceae</taxon>
        <taxon>Paeniglutamicibacter</taxon>
    </lineage>
</organism>
<dbReference type="Proteomes" id="UP000523000">
    <property type="component" value="Unassembled WGS sequence"/>
</dbReference>
<dbReference type="AlphaFoldDB" id="A0A839QJA7"/>
<dbReference type="EMBL" id="JACHVS010000001">
    <property type="protein sequence ID" value="MBB2994625.1"/>
    <property type="molecule type" value="Genomic_DNA"/>
</dbReference>
<reference evidence="1 2" key="1">
    <citation type="submission" date="2020-08" db="EMBL/GenBank/DDBJ databases">
        <title>Sequencing the genomes of 1000 actinobacteria strains.</title>
        <authorList>
            <person name="Klenk H.-P."/>
        </authorList>
    </citation>
    <scope>NUCLEOTIDE SEQUENCE [LARGE SCALE GENOMIC DNA]</scope>
    <source>
        <strain evidence="1 2">DSM 22826</strain>
    </source>
</reference>
<dbReference type="RefSeq" id="WP_312855706.1">
    <property type="nucleotide sequence ID" value="NZ_JACHVS010000001.1"/>
</dbReference>
<name>A0A839QJA7_9MICC</name>
<protein>
    <submittedName>
        <fullName evidence="1">Uncharacterized protein</fullName>
    </submittedName>
</protein>
<sequence length="131" mass="13520">MIIRSQGSGSVLARAIGRDLKGKTNPVRYLIGIALALAGGVQANALDFSGFAVFAGVSVLWLIPDRRIERNITAGTAQPGPWRAGAGIVRGRRNEHPHASLLGALNSGTADFAQPCGEVLASARGHAATVP</sequence>
<gene>
    <name evidence="1" type="ORF">E9229_000816</name>
</gene>
<evidence type="ECO:0000313" key="2">
    <source>
        <dbReference type="Proteomes" id="UP000523000"/>
    </source>
</evidence>
<evidence type="ECO:0000313" key="1">
    <source>
        <dbReference type="EMBL" id="MBB2994625.1"/>
    </source>
</evidence>
<comment type="caution">
    <text evidence="1">The sequence shown here is derived from an EMBL/GenBank/DDBJ whole genome shotgun (WGS) entry which is preliminary data.</text>
</comment>
<keyword evidence="2" id="KW-1185">Reference proteome</keyword>
<accession>A0A839QJA7</accession>